<dbReference type="InterPro" id="IPR011047">
    <property type="entry name" value="Quinoprotein_ADH-like_sf"/>
</dbReference>
<keyword evidence="2" id="KW-0472">Membrane</keyword>
<evidence type="ECO:0000256" key="2">
    <source>
        <dbReference type="SAM" id="Phobius"/>
    </source>
</evidence>
<dbReference type="InterPro" id="IPR015943">
    <property type="entry name" value="WD40/YVTN_repeat-like_dom_sf"/>
</dbReference>
<dbReference type="SUPFAM" id="SSF50998">
    <property type="entry name" value="Quinoprotein alcohol dehydrogenase-like"/>
    <property type="match status" value="1"/>
</dbReference>
<reference evidence="4 5" key="1">
    <citation type="submission" date="2024-09" db="EMBL/GenBank/DDBJ databases">
        <authorList>
            <person name="Sun Q."/>
            <person name="Mori K."/>
        </authorList>
    </citation>
    <scope>NUCLEOTIDE SEQUENCE [LARGE SCALE GENOMIC DNA]</scope>
    <source>
        <strain evidence="4 5">JCM 3143</strain>
    </source>
</reference>
<dbReference type="Pfam" id="PF13360">
    <property type="entry name" value="PQQ_2"/>
    <property type="match status" value="1"/>
</dbReference>
<gene>
    <name evidence="4" type="ORF">ACFFSA_26090</name>
</gene>
<feature type="transmembrane region" description="Helical" evidence="2">
    <location>
        <begin position="5"/>
        <end position="23"/>
    </location>
</feature>
<keyword evidence="5" id="KW-1185">Reference proteome</keyword>
<dbReference type="RefSeq" id="WP_345000947.1">
    <property type="nucleotide sequence ID" value="NZ_BAAAXV010000009.1"/>
</dbReference>
<feature type="transmembrane region" description="Helical" evidence="2">
    <location>
        <begin position="146"/>
        <end position="166"/>
    </location>
</feature>
<proteinExistence type="predicted"/>
<accession>A0ABV5S4I3</accession>
<comment type="caution">
    <text evidence="4">The sequence shown here is derived from an EMBL/GenBank/DDBJ whole genome shotgun (WGS) entry which is preliminary data.</text>
</comment>
<feature type="transmembrane region" description="Helical" evidence="2">
    <location>
        <begin position="114"/>
        <end position="134"/>
    </location>
</feature>
<feature type="domain" description="Pyrrolo-quinoline quinone repeat" evidence="3">
    <location>
        <begin position="180"/>
        <end position="285"/>
    </location>
</feature>
<feature type="transmembrane region" description="Helical" evidence="2">
    <location>
        <begin position="35"/>
        <end position="55"/>
    </location>
</feature>
<sequence>MGKGWLGPGIALAGMGAAGWGYFLRRPLPAELPVLIDLGLVLALGLLAWLVIDVVRLARVTARAEGDDLGPAEAQVTVRVRAIAVAFVAVPLAVHGFVRVRETFAGGLPEHGEILFGTGLVAAAAGFVLIAGMVPDFTAKPFAGMGAGLAAVAAALAAVSFAGATLPVEAVTAGGSARTETAVAASVSRLAWRWRVPDGTPARQVAVAGGTALVRIGDGVVALDSRTGRERWHYRRPAARATGFEVAPDGSVMVLIFGQATGAEKTRGRTVVLDARTGEVRAEHAGQPFADTDPASHALIGVSRDGTMIGRDPADPARHVWERPVRKGCHVDRRLAKPYAVLRDVVAVVSDCGEASVVTGLDPADGAELWRHEGGGPGSAEIAPSSDLSAVRLRISGPEMDGAGVKDVLLDQRTGKAINGVTGSETALGYEGGRARPYAGGGARTASTPDQGDPSDWRTGRLPLKDGMLVAEVTATGTTSMRVTAHVMPWDAASGTDIPFDMDLDGREGRFTLLPAAGAVVVAFSPSATIVGLT</sequence>
<feature type="region of interest" description="Disordered" evidence="1">
    <location>
        <begin position="438"/>
        <end position="458"/>
    </location>
</feature>
<keyword evidence="2" id="KW-1133">Transmembrane helix</keyword>
<dbReference type="InterPro" id="IPR002372">
    <property type="entry name" value="PQQ_rpt_dom"/>
</dbReference>
<dbReference type="EMBL" id="JBHMBW010000023">
    <property type="protein sequence ID" value="MFB9626572.1"/>
    <property type="molecule type" value="Genomic_DNA"/>
</dbReference>
<keyword evidence="2" id="KW-0812">Transmembrane</keyword>
<evidence type="ECO:0000256" key="1">
    <source>
        <dbReference type="SAM" id="MobiDB-lite"/>
    </source>
</evidence>
<evidence type="ECO:0000259" key="3">
    <source>
        <dbReference type="Pfam" id="PF13360"/>
    </source>
</evidence>
<protein>
    <submittedName>
        <fullName evidence="4">PQQ-binding-like beta-propeller repeat protein</fullName>
    </submittedName>
</protein>
<dbReference type="Proteomes" id="UP001589532">
    <property type="component" value="Unassembled WGS sequence"/>
</dbReference>
<dbReference type="Gene3D" id="2.130.10.10">
    <property type="entry name" value="YVTN repeat-like/Quinoprotein amine dehydrogenase"/>
    <property type="match status" value="1"/>
</dbReference>
<name>A0ABV5S4I3_9ACTN</name>
<evidence type="ECO:0000313" key="4">
    <source>
        <dbReference type="EMBL" id="MFB9626572.1"/>
    </source>
</evidence>
<organism evidence="4 5">
    <name type="scientific">Nonomuraea helvata</name>
    <dbReference type="NCBI Taxonomy" id="37484"/>
    <lineage>
        <taxon>Bacteria</taxon>
        <taxon>Bacillati</taxon>
        <taxon>Actinomycetota</taxon>
        <taxon>Actinomycetes</taxon>
        <taxon>Streptosporangiales</taxon>
        <taxon>Streptosporangiaceae</taxon>
        <taxon>Nonomuraea</taxon>
    </lineage>
</organism>
<feature type="transmembrane region" description="Helical" evidence="2">
    <location>
        <begin position="76"/>
        <end position="94"/>
    </location>
</feature>
<evidence type="ECO:0000313" key="5">
    <source>
        <dbReference type="Proteomes" id="UP001589532"/>
    </source>
</evidence>